<evidence type="ECO:0000313" key="2">
    <source>
        <dbReference type="Proteomes" id="UP000295096"/>
    </source>
</evidence>
<dbReference type="EMBL" id="SMSJ01000116">
    <property type="protein sequence ID" value="TDH58495.1"/>
    <property type="molecule type" value="Genomic_DNA"/>
</dbReference>
<organism evidence="1 2">
    <name type="scientific">Dankookia rubra</name>
    <dbReference type="NCBI Taxonomy" id="1442381"/>
    <lineage>
        <taxon>Bacteria</taxon>
        <taxon>Pseudomonadati</taxon>
        <taxon>Pseudomonadota</taxon>
        <taxon>Alphaproteobacteria</taxon>
        <taxon>Acetobacterales</taxon>
        <taxon>Roseomonadaceae</taxon>
        <taxon>Dankookia</taxon>
    </lineage>
</organism>
<proteinExistence type="predicted"/>
<reference evidence="1 2" key="1">
    <citation type="journal article" date="2016" name="J. Microbiol.">
        <title>Dankookia rubra gen. nov., sp. nov., an alphaproteobacterium isolated from sediment of a shallow stream.</title>
        <authorList>
            <person name="Kim W.H."/>
            <person name="Kim D.H."/>
            <person name="Kang K."/>
            <person name="Ahn T.Y."/>
        </authorList>
    </citation>
    <scope>NUCLEOTIDE SEQUENCE [LARGE SCALE GENOMIC DNA]</scope>
    <source>
        <strain evidence="1 2">JCM30602</strain>
    </source>
</reference>
<sequence length="122" mass="13817">MADVFDGIFYWAWVKLLPPGTVFATEAVDECGGREVGLLTEAKFSETLPIRQMGWLLYGDRLEIEFLGSWRGDAISHLGDYWAFSPHWWMKSMRHARDRAEMGADAGQGAVSNVVLLRPRAR</sequence>
<dbReference type="Proteomes" id="UP000295096">
    <property type="component" value="Unassembled WGS sequence"/>
</dbReference>
<dbReference type="RefSeq" id="WP_133292681.1">
    <property type="nucleotide sequence ID" value="NZ_SMSJ01000116.1"/>
</dbReference>
<keyword evidence="2" id="KW-1185">Reference proteome</keyword>
<dbReference type="AlphaFoldDB" id="A0A4V3A9A4"/>
<dbReference type="OrthoDB" id="7870839at2"/>
<evidence type="ECO:0000313" key="1">
    <source>
        <dbReference type="EMBL" id="TDH58495.1"/>
    </source>
</evidence>
<name>A0A4V3A9A4_9PROT</name>
<gene>
    <name evidence="1" type="ORF">E2C06_32275</name>
</gene>
<accession>A0A4V3A9A4</accession>
<comment type="caution">
    <text evidence="1">The sequence shown here is derived from an EMBL/GenBank/DDBJ whole genome shotgun (WGS) entry which is preliminary data.</text>
</comment>
<protein>
    <submittedName>
        <fullName evidence="1">Uncharacterized protein</fullName>
    </submittedName>
</protein>